<evidence type="ECO:0000313" key="4">
    <source>
        <dbReference type="Proteomes" id="UP000184356"/>
    </source>
</evidence>
<name>A0A1L9TAV5_9EURO</name>
<proteinExistence type="predicted"/>
<dbReference type="EMBL" id="KV878590">
    <property type="protein sequence ID" value="OJJ56554.1"/>
    <property type="molecule type" value="Genomic_DNA"/>
</dbReference>
<dbReference type="RefSeq" id="XP_040700360.1">
    <property type="nucleotide sequence ID" value="XM_040847517.1"/>
</dbReference>
<dbReference type="InterPro" id="IPR011089">
    <property type="entry name" value="GmrSD_C"/>
</dbReference>
<dbReference type="Proteomes" id="UP000184356">
    <property type="component" value="Unassembled WGS sequence"/>
</dbReference>
<protein>
    <recommendedName>
        <fullName evidence="2">GmrSD restriction endonucleases C-terminal domain-containing protein</fullName>
    </recommendedName>
</protein>
<dbReference type="GeneID" id="63763590"/>
<evidence type="ECO:0000313" key="3">
    <source>
        <dbReference type="EMBL" id="OJJ56554.1"/>
    </source>
</evidence>
<dbReference type="VEuPathDB" id="FungiDB:ASPSYDRAFT_47836"/>
<dbReference type="PANTHER" id="PTHR24094">
    <property type="entry name" value="SECRETED PROTEIN"/>
    <property type="match status" value="1"/>
</dbReference>
<sequence length="201" mass="21612">MTRSILPVLLAASASLVGATPPGIPSTSVAETQLAALTVAEAGASSDYDRDLFPHWSSQGDGCDTRDKVLVRDGTDVETGSSCSIDSGSWYSEYDGETWTQGSDVDIDHIVPLSNAWNSGASEWTTEEREAFANDLDIPQLMAVTDNVNQAKSDSGPEEWLPPLESYHCTYGKMWTTVKYTYGLTVTSAEKSALEDLLATC</sequence>
<keyword evidence="4" id="KW-1185">Reference proteome</keyword>
<dbReference type="AlphaFoldDB" id="A0A1L9TAV5"/>
<evidence type="ECO:0000259" key="2">
    <source>
        <dbReference type="Pfam" id="PF07510"/>
    </source>
</evidence>
<dbReference type="PANTHER" id="PTHR24094:SF15">
    <property type="entry name" value="AMP-DEPENDENT SYNTHETASE_LIGASE DOMAIN-CONTAINING PROTEIN-RELATED"/>
    <property type="match status" value="1"/>
</dbReference>
<reference evidence="4" key="1">
    <citation type="journal article" date="2017" name="Genome Biol.">
        <title>Comparative genomics reveals high biological diversity and specific adaptations in the industrially and medically important fungal genus Aspergillus.</title>
        <authorList>
            <person name="de Vries R.P."/>
            <person name="Riley R."/>
            <person name="Wiebenga A."/>
            <person name="Aguilar-Osorio G."/>
            <person name="Amillis S."/>
            <person name="Uchima C.A."/>
            <person name="Anderluh G."/>
            <person name="Asadollahi M."/>
            <person name="Askin M."/>
            <person name="Barry K."/>
            <person name="Battaglia E."/>
            <person name="Bayram O."/>
            <person name="Benocci T."/>
            <person name="Braus-Stromeyer S.A."/>
            <person name="Caldana C."/>
            <person name="Canovas D."/>
            <person name="Cerqueira G.C."/>
            <person name="Chen F."/>
            <person name="Chen W."/>
            <person name="Choi C."/>
            <person name="Clum A."/>
            <person name="Dos Santos R.A."/>
            <person name="Damasio A.R."/>
            <person name="Diallinas G."/>
            <person name="Emri T."/>
            <person name="Fekete E."/>
            <person name="Flipphi M."/>
            <person name="Freyberg S."/>
            <person name="Gallo A."/>
            <person name="Gournas C."/>
            <person name="Habgood R."/>
            <person name="Hainaut M."/>
            <person name="Harispe M.L."/>
            <person name="Henrissat B."/>
            <person name="Hilden K.S."/>
            <person name="Hope R."/>
            <person name="Hossain A."/>
            <person name="Karabika E."/>
            <person name="Karaffa L."/>
            <person name="Karanyi Z."/>
            <person name="Krasevec N."/>
            <person name="Kuo A."/>
            <person name="Kusch H."/>
            <person name="LaButti K."/>
            <person name="Lagendijk E.L."/>
            <person name="Lapidus A."/>
            <person name="Levasseur A."/>
            <person name="Lindquist E."/>
            <person name="Lipzen A."/>
            <person name="Logrieco A.F."/>
            <person name="MacCabe A."/>
            <person name="Maekelae M.R."/>
            <person name="Malavazi I."/>
            <person name="Melin P."/>
            <person name="Meyer V."/>
            <person name="Mielnichuk N."/>
            <person name="Miskei M."/>
            <person name="Molnar A.P."/>
            <person name="Mule G."/>
            <person name="Ngan C.Y."/>
            <person name="Orejas M."/>
            <person name="Orosz E."/>
            <person name="Ouedraogo J.P."/>
            <person name="Overkamp K.M."/>
            <person name="Park H.-S."/>
            <person name="Perrone G."/>
            <person name="Piumi F."/>
            <person name="Punt P.J."/>
            <person name="Ram A.F."/>
            <person name="Ramon A."/>
            <person name="Rauscher S."/>
            <person name="Record E."/>
            <person name="Riano-Pachon D.M."/>
            <person name="Robert V."/>
            <person name="Roehrig J."/>
            <person name="Ruller R."/>
            <person name="Salamov A."/>
            <person name="Salih N.S."/>
            <person name="Samson R.A."/>
            <person name="Sandor E."/>
            <person name="Sanguinetti M."/>
            <person name="Schuetze T."/>
            <person name="Sepcic K."/>
            <person name="Shelest E."/>
            <person name="Sherlock G."/>
            <person name="Sophianopoulou V."/>
            <person name="Squina F.M."/>
            <person name="Sun H."/>
            <person name="Susca A."/>
            <person name="Todd R.B."/>
            <person name="Tsang A."/>
            <person name="Unkles S.E."/>
            <person name="van de Wiele N."/>
            <person name="van Rossen-Uffink D."/>
            <person name="Oliveira J.V."/>
            <person name="Vesth T.C."/>
            <person name="Visser J."/>
            <person name="Yu J.-H."/>
            <person name="Zhou M."/>
            <person name="Andersen M.R."/>
            <person name="Archer D.B."/>
            <person name="Baker S.E."/>
            <person name="Benoit I."/>
            <person name="Brakhage A.A."/>
            <person name="Braus G.H."/>
            <person name="Fischer R."/>
            <person name="Frisvad J.C."/>
            <person name="Goldman G.H."/>
            <person name="Houbraken J."/>
            <person name="Oakley B."/>
            <person name="Pocsi I."/>
            <person name="Scazzocchio C."/>
            <person name="Seiboth B."/>
            <person name="vanKuyk P.A."/>
            <person name="Wortman J."/>
            <person name="Dyer P.S."/>
            <person name="Grigoriev I.V."/>
        </authorList>
    </citation>
    <scope>NUCLEOTIDE SEQUENCE [LARGE SCALE GENOMIC DNA]</scope>
    <source>
        <strain evidence="4">CBS 593.65</strain>
    </source>
</reference>
<feature type="signal peptide" evidence="1">
    <location>
        <begin position="1"/>
        <end position="19"/>
    </location>
</feature>
<feature type="domain" description="GmrSD restriction endonucleases C-terminal" evidence="2">
    <location>
        <begin position="90"/>
        <end position="194"/>
    </location>
</feature>
<accession>A0A1L9TAV5</accession>
<dbReference type="STRING" id="1036612.A0A1L9TAV5"/>
<dbReference type="Pfam" id="PF07510">
    <property type="entry name" value="GmrSD_C"/>
    <property type="match status" value="1"/>
</dbReference>
<gene>
    <name evidence="3" type="ORF">ASPSYDRAFT_47836</name>
</gene>
<keyword evidence="1" id="KW-0732">Signal</keyword>
<dbReference type="OrthoDB" id="3162605at2759"/>
<evidence type="ECO:0000256" key="1">
    <source>
        <dbReference type="SAM" id="SignalP"/>
    </source>
</evidence>
<organism evidence="3 4">
    <name type="scientific">Aspergillus sydowii CBS 593.65</name>
    <dbReference type="NCBI Taxonomy" id="1036612"/>
    <lineage>
        <taxon>Eukaryota</taxon>
        <taxon>Fungi</taxon>
        <taxon>Dikarya</taxon>
        <taxon>Ascomycota</taxon>
        <taxon>Pezizomycotina</taxon>
        <taxon>Eurotiomycetes</taxon>
        <taxon>Eurotiomycetidae</taxon>
        <taxon>Eurotiales</taxon>
        <taxon>Aspergillaceae</taxon>
        <taxon>Aspergillus</taxon>
        <taxon>Aspergillus subgen. Nidulantes</taxon>
    </lineage>
</organism>
<feature type="chain" id="PRO_5012228404" description="GmrSD restriction endonucleases C-terminal domain-containing protein" evidence="1">
    <location>
        <begin position="20"/>
        <end position="201"/>
    </location>
</feature>